<protein>
    <submittedName>
        <fullName evidence="1">Uncharacterized protein</fullName>
    </submittedName>
</protein>
<sequence length="96" mass="10524">MTYLEEIFAGVECKKGKKLADLFRSAAAKIEVVKEGSLDSDDEGYDLRQNEGLLVTEALIQAGGLSGKTVEIIRYSKTSTQVEIRGVDGSLVWQKQ</sequence>
<dbReference type="EMBL" id="NOWC01000043">
    <property type="protein sequence ID" value="OZS72188.1"/>
    <property type="molecule type" value="Genomic_DNA"/>
</dbReference>
<proteinExistence type="predicted"/>
<evidence type="ECO:0000313" key="2">
    <source>
        <dbReference type="Proteomes" id="UP000216001"/>
    </source>
</evidence>
<comment type="caution">
    <text evidence="1">The sequence shown here is derived from an EMBL/GenBank/DDBJ whole genome shotgun (WGS) entry which is preliminary data.</text>
</comment>
<dbReference type="AlphaFoldDB" id="A0A264VLF9"/>
<evidence type="ECO:0000313" key="1">
    <source>
        <dbReference type="EMBL" id="OZS72188.1"/>
    </source>
</evidence>
<dbReference type="RefSeq" id="WP_094963096.1">
    <property type="nucleotide sequence ID" value="NZ_NOWC01000043.1"/>
</dbReference>
<accession>A0A264VLF9</accession>
<organism evidence="1 2">
    <name type="scientific">Providencia rettgeri</name>
    <dbReference type="NCBI Taxonomy" id="587"/>
    <lineage>
        <taxon>Bacteria</taxon>
        <taxon>Pseudomonadati</taxon>
        <taxon>Pseudomonadota</taxon>
        <taxon>Gammaproteobacteria</taxon>
        <taxon>Enterobacterales</taxon>
        <taxon>Morganellaceae</taxon>
        <taxon>Providencia</taxon>
    </lineage>
</organism>
<reference evidence="1 2" key="1">
    <citation type="submission" date="2017-07" db="EMBL/GenBank/DDBJ databases">
        <title>blaIMP-27 on transferable plasmids in Proteus mirabilis and Providencia rettgeri.</title>
        <authorList>
            <person name="Potter R."/>
        </authorList>
    </citation>
    <scope>NUCLEOTIDE SEQUENCE [LARGE SCALE GENOMIC DNA]</scope>
    <source>
        <strain evidence="1 2">PR1</strain>
    </source>
</reference>
<name>A0A264VLF9_PRORE</name>
<dbReference type="Proteomes" id="UP000216001">
    <property type="component" value="Unassembled WGS sequence"/>
</dbReference>
<gene>
    <name evidence="1" type="ORF">CHI95_23080</name>
</gene>